<dbReference type="CDD" id="cd00146">
    <property type="entry name" value="PKD"/>
    <property type="match status" value="1"/>
</dbReference>
<evidence type="ECO:0000313" key="4">
    <source>
        <dbReference type="Proteomes" id="UP000515344"/>
    </source>
</evidence>
<gene>
    <name evidence="3" type="ORF">H4075_06470</name>
</gene>
<keyword evidence="4" id="KW-1185">Reference proteome</keyword>
<accession>A0A7G5XK30</accession>
<dbReference type="Proteomes" id="UP000515344">
    <property type="component" value="Chromosome"/>
</dbReference>
<dbReference type="SUPFAM" id="SSF49299">
    <property type="entry name" value="PKD domain"/>
    <property type="match status" value="2"/>
</dbReference>
<dbReference type="KEGG" id="lacs:H4075_06470"/>
<dbReference type="InterPro" id="IPR000601">
    <property type="entry name" value="PKD_dom"/>
</dbReference>
<dbReference type="Pfam" id="PF18911">
    <property type="entry name" value="PKD_4"/>
    <property type="match status" value="1"/>
</dbReference>
<evidence type="ECO:0000259" key="2">
    <source>
        <dbReference type="PROSITE" id="PS50093"/>
    </source>
</evidence>
<feature type="domain" description="PKD" evidence="2">
    <location>
        <begin position="527"/>
        <end position="573"/>
    </location>
</feature>
<dbReference type="AlphaFoldDB" id="A0A7G5XK30"/>
<name>A0A7G5XK30_9BACT</name>
<evidence type="ECO:0000256" key="1">
    <source>
        <dbReference type="SAM" id="SignalP"/>
    </source>
</evidence>
<dbReference type="RefSeq" id="WP_182805231.1">
    <property type="nucleotide sequence ID" value="NZ_CP060007.1"/>
</dbReference>
<organism evidence="3 4">
    <name type="scientific">Lacibacter sediminis</name>
    <dbReference type="NCBI Taxonomy" id="2760713"/>
    <lineage>
        <taxon>Bacteria</taxon>
        <taxon>Pseudomonadati</taxon>
        <taxon>Bacteroidota</taxon>
        <taxon>Chitinophagia</taxon>
        <taxon>Chitinophagales</taxon>
        <taxon>Chitinophagaceae</taxon>
        <taxon>Lacibacter</taxon>
    </lineage>
</organism>
<proteinExistence type="predicted"/>
<feature type="signal peptide" evidence="1">
    <location>
        <begin position="1"/>
        <end position="28"/>
    </location>
</feature>
<dbReference type="InterPro" id="IPR013783">
    <property type="entry name" value="Ig-like_fold"/>
</dbReference>
<evidence type="ECO:0000313" key="3">
    <source>
        <dbReference type="EMBL" id="QNA45833.1"/>
    </source>
</evidence>
<dbReference type="Gene3D" id="2.60.40.10">
    <property type="entry name" value="Immunoglobulins"/>
    <property type="match status" value="2"/>
</dbReference>
<dbReference type="InterPro" id="IPR026341">
    <property type="entry name" value="T9SS_type_B"/>
</dbReference>
<dbReference type="PROSITE" id="PS50093">
    <property type="entry name" value="PKD"/>
    <property type="match status" value="1"/>
</dbReference>
<dbReference type="NCBIfam" id="TIGR04131">
    <property type="entry name" value="Bac_Flav_CTERM"/>
    <property type="match status" value="1"/>
</dbReference>
<feature type="chain" id="PRO_5028871969" evidence="1">
    <location>
        <begin position="29"/>
        <end position="679"/>
    </location>
</feature>
<keyword evidence="1" id="KW-0732">Signal</keyword>
<sequence length="679" mass="73639">MKKHLSFIVSKYLAVVILLIASAGNTQAQCTTLGQTPATAFPVCGTSVFSQANVPSCQNRQIIVPGCGSENTYYDVNPFWYRFTCFTSGTLGFLIDPISANDDYDWQIWDITGIDPSTVYNNTSAAIAANWSGLKGQTGTNAGAAKLFECGSFNNNNPPKFSKLPNLVAGHTYILMISNFSNSQQGYKLSFGGGTAVITDPKAPLMQEVRTNCGGDELRLKLNKKMKCASIAANGSDVLTFPGNITATNMRPIGCNSSFETDSVVITLSQPLPPGSYSLQLKNGTDGNTILDLCDRAIPTTDAVNFTVLPLQPTPFDSIVPLACSPNSVRFVFKKLIRCNSIEPSGSDFAINGTYPVAITGARGNCNTNGLTSDIIVTFSQPLQQVGTFTINLKQGLDGNTILDECNQQTPPSQLVFTVKDTVNADFTFNISYGCNADTVNYIHPGGNGINSWLWNFGSNGTGTDQSEEVIYNSFGSKSTTLIVSNGFCSDTTTQMIRLNNFLKADFIVNPFLCPDSLLFVQPTPTTERPLTFLWEFGDGATSTDSIPAPHLYSSSTSETKYTVAYTVTNDLGCADRIEKTVTQLSTCRIDVPSAFTPNGDGLNDFFGPLNALVAENFLFRVYNRWGGLVYESKDWTKPWDGTIKGAQQPAANYVWTLSYRDLVTGRDVNRKGSFILIR</sequence>
<reference evidence="4" key="1">
    <citation type="submission" date="2020-08" db="EMBL/GenBank/DDBJ databases">
        <title>Lacibacter sp. S13-6-6 genome sequencing.</title>
        <authorList>
            <person name="Jin L."/>
        </authorList>
    </citation>
    <scope>NUCLEOTIDE SEQUENCE [LARGE SCALE GENOMIC DNA]</scope>
    <source>
        <strain evidence="4">S13-6-6</strain>
    </source>
</reference>
<protein>
    <submittedName>
        <fullName evidence="3">Gliding motility-associated C-terminal domain-containing protein</fullName>
    </submittedName>
</protein>
<dbReference type="EMBL" id="CP060007">
    <property type="protein sequence ID" value="QNA45833.1"/>
    <property type="molecule type" value="Genomic_DNA"/>
</dbReference>
<dbReference type="Pfam" id="PF13585">
    <property type="entry name" value="CHU_C"/>
    <property type="match status" value="1"/>
</dbReference>
<dbReference type="InterPro" id="IPR035986">
    <property type="entry name" value="PKD_dom_sf"/>
</dbReference>